<comment type="caution">
    <text evidence="1">The sequence shown here is derived from an EMBL/GenBank/DDBJ whole genome shotgun (WGS) entry which is preliminary data.</text>
</comment>
<dbReference type="AlphaFoldDB" id="A0A411Z1I9"/>
<protein>
    <submittedName>
        <fullName evidence="1">Uncharacterized protein</fullName>
    </submittedName>
</protein>
<accession>A0A411Z1I9</accession>
<dbReference type="EMBL" id="QWEY01000006">
    <property type="protein sequence ID" value="RGP36929.1"/>
    <property type="molecule type" value="Genomic_DNA"/>
</dbReference>
<evidence type="ECO:0000313" key="2">
    <source>
        <dbReference type="Proteomes" id="UP000284547"/>
    </source>
</evidence>
<sequence>MNELDLTYIEQTVVAECARLINDQTGARPRVRWKLSGAQIDEIEAQIGPRLTRLALSGADFRPAHDDSDDWLSVSPYNGAGKPIEGLHAEDFWIALRVLDVDGRLSRALGLSVPA</sequence>
<evidence type="ECO:0000313" key="1">
    <source>
        <dbReference type="EMBL" id="RGP36929.1"/>
    </source>
</evidence>
<keyword evidence="2" id="KW-1185">Reference proteome</keyword>
<organism evidence="1 2">
    <name type="scientific">Pseudotabrizicola alkalilacus</name>
    <dbReference type="NCBI Taxonomy" id="2305252"/>
    <lineage>
        <taxon>Bacteria</taxon>
        <taxon>Pseudomonadati</taxon>
        <taxon>Pseudomonadota</taxon>
        <taxon>Alphaproteobacteria</taxon>
        <taxon>Rhodobacterales</taxon>
        <taxon>Paracoccaceae</taxon>
        <taxon>Pseudotabrizicola</taxon>
    </lineage>
</organism>
<dbReference type="Proteomes" id="UP000284547">
    <property type="component" value="Unassembled WGS sequence"/>
</dbReference>
<gene>
    <name evidence="1" type="ORF">D1012_12320</name>
</gene>
<reference evidence="1 2" key="1">
    <citation type="submission" date="2018-08" db="EMBL/GenBank/DDBJ databases">
        <title>Flavobacterium tibetense sp. nov., isolated from a wetland YonghuCo on Tibetan Plateau.</title>
        <authorList>
            <person name="Phurbu D."/>
            <person name="Lu H."/>
            <person name="Xing P."/>
        </authorList>
    </citation>
    <scope>NUCLEOTIDE SEQUENCE [LARGE SCALE GENOMIC DNA]</scope>
    <source>
        <strain evidence="1 2">DJC</strain>
    </source>
</reference>
<proteinExistence type="predicted"/>
<name>A0A411Z1I9_9RHOB</name>
<dbReference type="RefSeq" id="WP_147335690.1">
    <property type="nucleotide sequence ID" value="NZ_QWEY01000006.1"/>
</dbReference>
<dbReference type="OrthoDB" id="9852476at2"/>